<dbReference type="InterPro" id="IPR007934">
    <property type="entry name" value="AbfB_ABD"/>
</dbReference>
<evidence type="ECO:0000259" key="3">
    <source>
        <dbReference type="Pfam" id="PF05270"/>
    </source>
</evidence>
<keyword evidence="2" id="KW-1133">Transmembrane helix</keyword>
<feature type="region of interest" description="Disordered" evidence="1">
    <location>
        <begin position="52"/>
        <end position="135"/>
    </location>
</feature>
<dbReference type="CDD" id="cd23399">
    <property type="entry name" value="beta-trefoil_ABD_ABFB"/>
    <property type="match status" value="1"/>
</dbReference>
<dbReference type="GO" id="GO:0046556">
    <property type="term" value="F:alpha-L-arabinofuranosidase activity"/>
    <property type="evidence" value="ECO:0007669"/>
    <property type="project" value="InterPro"/>
</dbReference>
<dbReference type="SUPFAM" id="SSF110221">
    <property type="entry name" value="AbfB domain"/>
    <property type="match status" value="1"/>
</dbReference>
<feature type="compositionally biased region" description="Low complexity" evidence="1">
    <location>
        <begin position="77"/>
        <end position="106"/>
    </location>
</feature>
<dbReference type="GO" id="GO:0046373">
    <property type="term" value="P:L-arabinose metabolic process"/>
    <property type="evidence" value="ECO:0007669"/>
    <property type="project" value="InterPro"/>
</dbReference>
<evidence type="ECO:0000256" key="1">
    <source>
        <dbReference type="SAM" id="MobiDB-lite"/>
    </source>
</evidence>
<keyword evidence="2" id="KW-0472">Membrane</keyword>
<evidence type="ECO:0000313" key="5">
    <source>
        <dbReference type="Proteomes" id="UP000318103"/>
    </source>
</evidence>
<comment type="caution">
    <text evidence="4">The sequence shown here is derived from an EMBL/GenBank/DDBJ whole genome shotgun (WGS) entry which is preliminary data.</text>
</comment>
<feature type="transmembrane region" description="Helical" evidence="2">
    <location>
        <begin position="30"/>
        <end position="49"/>
    </location>
</feature>
<organism evidence="4 5">
    <name type="scientific">Streptomyces puniciscabiei</name>
    <dbReference type="NCBI Taxonomy" id="164348"/>
    <lineage>
        <taxon>Bacteria</taxon>
        <taxon>Bacillati</taxon>
        <taxon>Actinomycetota</taxon>
        <taxon>Actinomycetes</taxon>
        <taxon>Kitasatosporales</taxon>
        <taxon>Streptomycetaceae</taxon>
        <taxon>Streptomyces</taxon>
    </lineage>
</organism>
<dbReference type="EMBL" id="VFNX01000001">
    <property type="protein sequence ID" value="TQK99915.1"/>
    <property type="molecule type" value="Genomic_DNA"/>
</dbReference>
<feature type="region of interest" description="Disordered" evidence="1">
    <location>
        <begin position="1"/>
        <end position="25"/>
    </location>
</feature>
<gene>
    <name evidence="4" type="ORF">FB563_4997</name>
</gene>
<name>A0A542ULJ1_9ACTN</name>
<dbReference type="Gene3D" id="2.80.10.50">
    <property type="match status" value="1"/>
</dbReference>
<protein>
    <submittedName>
        <fullName evidence="4">Alpha-L-arabinofuranosidase B-like protein</fullName>
    </submittedName>
</protein>
<sequence>MCGLMPDHTPHPWETGMTADTSRPPGTRRLWLAGALALAVVTACVAALATDGTPRTAATPRTSGAPTDNGPGLLSFASPSASTAAPPAGGTAMTSATSRTTAARPAEPTPTPSPSKSAPGHGVSPAPTTTRRSVRSVNYPDRYWHVSGDYVKLDPVNSPDARRAATFTLVKGLADARCYSFATAGGGYLRHRNFLLRAEPDDGTALFRQDATFCPRRSSFTGATMLESVDYPGRFLRHQNFQLKLDPYQNTDLYRADSAFRLVDGLD</sequence>
<dbReference type="InterPro" id="IPR036195">
    <property type="entry name" value="AbfB_ABD_sf"/>
</dbReference>
<keyword evidence="2" id="KW-0812">Transmembrane</keyword>
<proteinExistence type="predicted"/>
<keyword evidence="5" id="KW-1185">Reference proteome</keyword>
<accession>A0A542ULJ1</accession>
<feature type="domain" description="Alpha-L-arabinofuranosidase B arabinose-binding" evidence="3">
    <location>
        <begin position="133"/>
        <end position="261"/>
    </location>
</feature>
<dbReference type="Pfam" id="PF05270">
    <property type="entry name" value="AbfB"/>
    <property type="match status" value="1"/>
</dbReference>
<evidence type="ECO:0000256" key="2">
    <source>
        <dbReference type="SAM" id="Phobius"/>
    </source>
</evidence>
<reference evidence="4 5" key="1">
    <citation type="submission" date="2019-06" db="EMBL/GenBank/DDBJ databases">
        <title>Sequencing the genomes of 1000 actinobacteria strains.</title>
        <authorList>
            <person name="Klenk H.-P."/>
        </authorList>
    </citation>
    <scope>NUCLEOTIDE SEQUENCE [LARGE SCALE GENOMIC DNA]</scope>
    <source>
        <strain evidence="4 5">DSM 41929</strain>
    </source>
</reference>
<evidence type="ECO:0000313" key="4">
    <source>
        <dbReference type="EMBL" id="TQK99915.1"/>
    </source>
</evidence>
<dbReference type="AlphaFoldDB" id="A0A542ULJ1"/>
<dbReference type="Proteomes" id="UP000318103">
    <property type="component" value="Unassembled WGS sequence"/>
</dbReference>